<evidence type="ECO:0000313" key="1">
    <source>
        <dbReference type="EMBL" id="KAH7659751.1"/>
    </source>
</evidence>
<comment type="caution">
    <text evidence="1">The sequence shown here is derived from an EMBL/GenBank/DDBJ whole genome shotgun (WGS) entry which is preliminary data.</text>
</comment>
<name>A0ACB7UHN4_DIOAL</name>
<evidence type="ECO:0000313" key="2">
    <source>
        <dbReference type="Proteomes" id="UP000827976"/>
    </source>
</evidence>
<keyword evidence="2" id="KW-1185">Reference proteome</keyword>
<dbReference type="EMBL" id="CM037026">
    <property type="protein sequence ID" value="KAH7659751.1"/>
    <property type="molecule type" value="Genomic_DNA"/>
</dbReference>
<sequence>MENKAVMVEGFLRVASIVLATMSALLVGLDTQTKTILFIPKKATAKDLQALWVVLIIASIAACYQVTRLFCLAIVWWVNRPCLSSKLVAWICLLLEQAITYMMFAGTVAATQASMVALKGVMEPFYWSKLCNIYTRFCFQIGGGLACTLVASLLLAILSSISANQLFKLYTLNHSISFKNKG</sequence>
<organism evidence="1 2">
    <name type="scientific">Dioscorea alata</name>
    <name type="common">Purple yam</name>
    <dbReference type="NCBI Taxonomy" id="55571"/>
    <lineage>
        <taxon>Eukaryota</taxon>
        <taxon>Viridiplantae</taxon>
        <taxon>Streptophyta</taxon>
        <taxon>Embryophyta</taxon>
        <taxon>Tracheophyta</taxon>
        <taxon>Spermatophyta</taxon>
        <taxon>Magnoliopsida</taxon>
        <taxon>Liliopsida</taxon>
        <taxon>Dioscoreales</taxon>
        <taxon>Dioscoreaceae</taxon>
        <taxon>Dioscorea</taxon>
    </lineage>
</organism>
<protein>
    <submittedName>
        <fullName evidence="1">Casparian strip membrane protein</fullName>
    </submittedName>
</protein>
<accession>A0ACB7UHN4</accession>
<gene>
    <name evidence="1" type="ORF">IHE45_16G050700</name>
</gene>
<reference evidence="2" key="1">
    <citation type="journal article" date="2022" name="Nat. Commun.">
        <title>Chromosome evolution and the genetic basis of agronomically important traits in greater yam.</title>
        <authorList>
            <person name="Bredeson J.V."/>
            <person name="Lyons J.B."/>
            <person name="Oniyinde I.O."/>
            <person name="Okereke N.R."/>
            <person name="Kolade O."/>
            <person name="Nnabue I."/>
            <person name="Nwadili C.O."/>
            <person name="Hribova E."/>
            <person name="Parker M."/>
            <person name="Nwogha J."/>
            <person name="Shu S."/>
            <person name="Carlson J."/>
            <person name="Kariba R."/>
            <person name="Muthemba S."/>
            <person name="Knop K."/>
            <person name="Barton G.J."/>
            <person name="Sherwood A.V."/>
            <person name="Lopez-Montes A."/>
            <person name="Asiedu R."/>
            <person name="Jamnadass R."/>
            <person name="Muchugi A."/>
            <person name="Goodstein D."/>
            <person name="Egesi C.N."/>
            <person name="Featherston J."/>
            <person name="Asfaw A."/>
            <person name="Simpson G.G."/>
            <person name="Dolezel J."/>
            <person name="Hendre P.S."/>
            <person name="Van Deynze A."/>
            <person name="Kumar P.L."/>
            <person name="Obidiegwu J.E."/>
            <person name="Bhattacharjee R."/>
            <person name="Rokhsar D.S."/>
        </authorList>
    </citation>
    <scope>NUCLEOTIDE SEQUENCE [LARGE SCALE GENOMIC DNA]</scope>
    <source>
        <strain evidence="2">cv. TDa95/00328</strain>
    </source>
</reference>
<proteinExistence type="predicted"/>
<dbReference type="Proteomes" id="UP000827976">
    <property type="component" value="Chromosome 16"/>
</dbReference>